<protein>
    <submittedName>
        <fullName evidence="1">Uncharacterized protein</fullName>
    </submittedName>
</protein>
<dbReference type="RefSeq" id="WP_307690088.1">
    <property type="nucleotide sequence ID" value="NZ_JAUSRO010000007.1"/>
</dbReference>
<keyword evidence="2" id="KW-1185">Reference proteome</keyword>
<organism evidence="1 2">
    <name type="scientific">Variovorax ginsengisoli</name>
    <dbReference type="NCBI Taxonomy" id="363844"/>
    <lineage>
        <taxon>Bacteria</taxon>
        <taxon>Pseudomonadati</taxon>
        <taxon>Pseudomonadota</taxon>
        <taxon>Betaproteobacteria</taxon>
        <taxon>Burkholderiales</taxon>
        <taxon>Comamonadaceae</taxon>
        <taxon>Variovorax</taxon>
    </lineage>
</organism>
<dbReference type="EMBL" id="JAUSRO010000007">
    <property type="protein sequence ID" value="MDP9900276.1"/>
    <property type="molecule type" value="Genomic_DNA"/>
</dbReference>
<evidence type="ECO:0000313" key="1">
    <source>
        <dbReference type="EMBL" id="MDP9900276.1"/>
    </source>
</evidence>
<proteinExistence type="predicted"/>
<name>A0ABT9S7E6_9BURK</name>
<accession>A0ABT9S7E6</accession>
<gene>
    <name evidence="1" type="ORF">J2W36_002539</name>
</gene>
<reference evidence="1 2" key="1">
    <citation type="submission" date="2023-07" db="EMBL/GenBank/DDBJ databases">
        <title>Sorghum-associated microbial communities from plants grown in Nebraska, USA.</title>
        <authorList>
            <person name="Schachtman D."/>
        </authorList>
    </citation>
    <scope>NUCLEOTIDE SEQUENCE [LARGE SCALE GENOMIC DNA]</scope>
    <source>
        <strain evidence="1 2">DS1607</strain>
    </source>
</reference>
<dbReference type="Proteomes" id="UP001226867">
    <property type="component" value="Unassembled WGS sequence"/>
</dbReference>
<sequence>MNSVSRCFQRQDRSRNGRWTGLLVALAVVGPGPIRAQDTPLVLVDPQAVVGAARIVAGPEGRALLTRGDLAYAQGSAQTPLSTASEAPRQFRVLRRADMDLHNPAAGTPFGEEVRLVGTARLRRAESAPPTDIDGRAQRQARPAVIEIVTAREEVRVGDLLVPLP</sequence>
<comment type="caution">
    <text evidence="1">The sequence shown here is derived from an EMBL/GenBank/DDBJ whole genome shotgun (WGS) entry which is preliminary data.</text>
</comment>
<evidence type="ECO:0000313" key="2">
    <source>
        <dbReference type="Proteomes" id="UP001226867"/>
    </source>
</evidence>